<feature type="domain" description="Rhodanese" evidence="5">
    <location>
        <begin position="79"/>
        <end position="109"/>
    </location>
</feature>
<evidence type="ECO:0000313" key="7">
    <source>
        <dbReference type="Proteomes" id="UP000269721"/>
    </source>
</evidence>
<dbReference type="PROSITE" id="PS00383">
    <property type="entry name" value="TYR_PHOSPHATASE_1"/>
    <property type="match status" value="1"/>
</dbReference>
<dbReference type="SMART" id="SM00404">
    <property type="entry name" value="PTPc_motif"/>
    <property type="match status" value="1"/>
</dbReference>
<dbReference type="Pfam" id="PF00102">
    <property type="entry name" value="Y_phosphatase"/>
    <property type="match status" value="2"/>
</dbReference>
<name>A0A4P9W6P6_9FUNG</name>
<dbReference type="SUPFAM" id="SSF52799">
    <property type="entry name" value="(Phosphotyrosine protein) phosphatases II"/>
    <property type="match status" value="1"/>
</dbReference>
<dbReference type="InterPro" id="IPR036873">
    <property type="entry name" value="Rhodanese-like_dom_sf"/>
</dbReference>
<evidence type="ECO:0000259" key="5">
    <source>
        <dbReference type="PROSITE" id="PS50206"/>
    </source>
</evidence>
<keyword evidence="7" id="KW-1185">Reference proteome</keyword>
<dbReference type="PROSITE" id="PS50206">
    <property type="entry name" value="RHODANESE_3"/>
    <property type="match status" value="1"/>
</dbReference>
<reference evidence="7" key="1">
    <citation type="journal article" date="2018" name="Nat. Microbiol.">
        <title>Leveraging single-cell genomics to expand the fungal tree of life.</title>
        <authorList>
            <person name="Ahrendt S.R."/>
            <person name="Quandt C.A."/>
            <person name="Ciobanu D."/>
            <person name="Clum A."/>
            <person name="Salamov A."/>
            <person name="Andreopoulos B."/>
            <person name="Cheng J.F."/>
            <person name="Woyke T."/>
            <person name="Pelin A."/>
            <person name="Henrissat B."/>
            <person name="Reynolds N.K."/>
            <person name="Benny G.L."/>
            <person name="Smith M.E."/>
            <person name="James T.Y."/>
            <person name="Grigoriev I.V."/>
        </authorList>
    </citation>
    <scope>NUCLEOTIDE SEQUENCE [LARGE SCALE GENOMIC DNA]</scope>
</reference>
<dbReference type="Proteomes" id="UP000269721">
    <property type="component" value="Unassembled WGS sequence"/>
</dbReference>
<dbReference type="Gene3D" id="3.90.190.10">
    <property type="entry name" value="Protein tyrosine phosphatase superfamily"/>
    <property type="match status" value="1"/>
</dbReference>
<dbReference type="EMBL" id="KZ997241">
    <property type="protein sequence ID" value="RKO87682.1"/>
    <property type="molecule type" value="Genomic_DNA"/>
</dbReference>
<sequence>MTVSPPNAVPSSRHGFTLSIGRDAALKLDAPGASRRGPPSCVPRAPALKPTLLPTARLIHQSAARSGITTDLLATLLRARPGTLVLDVRSPRAFVDLRIDGSFNVCVPDKLLKRPSWGIEKVLSVVGAGTREAVVHAMRVNMDPVICIVDEIVGGTGNPGKGPTARAVLLLNKIADELSGRGTIGYFAGPLTGGGGFCGAHPDLCVKGAPVPAADGASLELSLSLKVGSSKHLVSPVELRLADSWDSPADLPALIARLGSCRVPPFLTALFRTPNVGDEVGRRFAGVDAEGGEHGGWAIGRRFDADRVVDNYFCAAKGPSSPDKNRYLSVWPYDHNRVKLPERPFASDYINASHITASASQDYIATQAPLPSTTLDFYRMLWDQNSRLIVMVTDEFDEAGSRLCDRYWPEAMGPAGAMKWEASDLVVEGVETEDLPSVPAAVRWLRVSDGAKCARRIALVQMFGWPDHGVPADGAAVVRLHHLVERVRRQIGADSSSGHASFPIVGPPSAAQRMSVVSKAPQSSPLSLASSIPICSTSHAPLSPPPPSRPNLTPRPSCSIPLGPTIVHCSAGAGRTGTFIAINSLLNATQDWSPTPVVSDSTLIPPSTTTTTTTPATTTIADPDKVADMVATLRRQRVRMVASVAQFGLIYEALLRGYAGLS</sequence>
<dbReference type="InterPro" id="IPR000387">
    <property type="entry name" value="Tyr_Pase_dom"/>
</dbReference>
<dbReference type="PROSITE" id="PS50055">
    <property type="entry name" value="TYR_PHOSPHATASE_PTP"/>
    <property type="match status" value="1"/>
</dbReference>
<dbReference type="InterPro" id="IPR050348">
    <property type="entry name" value="Protein-Tyr_Phosphatase"/>
</dbReference>
<comment type="similarity">
    <text evidence="1">Belongs to the protein-tyrosine phosphatase family. Non-receptor class subfamily.</text>
</comment>
<dbReference type="SUPFAM" id="SSF52821">
    <property type="entry name" value="Rhodanese/Cell cycle control phosphatase"/>
    <property type="match status" value="1"/>
</dbReference>
<evidence type="ECO:0000256" key="2">
    <source>
        <dbReference type="ARBA" id="ARBA00013064"/>
    </source>
</evidence>
<dbReference type="InterPro" id="IPR000242">
    <property type="entry name" value="PTP_cat"/>
</dbReference>
<evidence type="ECO:0000313" key="6">
    <source>
        <dbReference type="EMBL" id="RKO87682.1"/>
    </source>
</evidence>
<dbReference type="InterPro" id="IPR003595">
    <property type="entry name" value="Tyr_Pase_cat"/>
</dbReference>
<dbReference type="PROSITE" id="PS50056">
    <property type="entry name" value="TYR_PHOSPHATASE_2"/>
    <property type="match status" value="1"/>
</dbReference>
<dbReference type="SMART" id="SM00194">
    <property type="entry name" value="PTPc"/>
    <property type="match status" value="1"/>
</dbReference>
<gene>
    <name evidence="6" type="ORF">BDK51DRAFT_44625</name>
</gene>
<evidence type="ECO:0000256" key="1">
    <source>
        <dbReference type="ARBA" id="ARBA00009649"/>
    </source>
</evidence>
<dbReference type="PANTHER" id="PTHR19134">
    <property type="entry name" value="RECEPTOR-TYPE TYROSINE-PROTEIN PHOSPHATASE"/>
    <property type="match status" value="1"/>
</dbReference>
<dbReference type="OrthoDB" id="10253954at2759"/>
<evidence type="ECO:0000259" key="3">
    <source>
        <dbReference type="PROSITE" id="PS50055"/>
    </source>
</evidence>
<dbReference type="EC" id="3.1.3.48" evidence="2"/>
<protein>
    <recommendedName>
        <fullName evidence="2">protein-tyrosine-phosphatase</fullName>
        <ecNumber evidence="2">3.1.3.48</ecNumber>
    </recommendedName>
</protein>
<dbReference type="PANTHER" id="PTHR19134:SF561">
    <property type="entry name" value="PROTEIN TYROSINE PHOSPHATASE 36E, ISOFORM A"/>
    <property type="match status" value="1"/>
</dbReference>
<dbReference type="GO" id="GO:0004725">
    <property type="term" value="F:protein tyrosine phosphatase activity"/>
    <property type="evidence" value="ECO:0007669"/>
    <property type="project" value="UniProtKB-EC"/>
</dbReference>
<feature type="domain" description="Tyrosine specific protein phosphatases" evidence="4">
    <location>
        <begin position="563"/>
        <end position="648"/>
    </location>
</feature>
<accession>A0A4P9W6P6</accession>
<dbReference type="InterPro" id="IPR001763">
    <property type="entry name" value="Rhodanese-like_dom"/>
</dbReference>
<organism evidence="6 7">
    <name type="scientific">Blyttiomyces helicus</name>
    <dbReference type="NCBI Taxonomy" id="388810"/>
    <lineage>
        <taxon>Eukaryota</taxon>
        <taxon>Fungi</taxon>
        <taxon>Fungi incertae sedis</taxon>
        <taxon>Chytridiomycota</taxon>
        <taxon>Chytridiomycota incertae sedis</taxon>
        <taxon>Chytridiomycetes</taxon>
        <taxon>Chytridiomycetes incertae sedis</taxon>
        <taxon>Blyttiomyces</taxon>
    </lineage>
</organism>
<dbReference type="AlphaFoldDB" id="A0A4P9W6P6"/>
<feature type="domain" description="Tyrosine-protein phosphatase" evidence="3">
    <location>
        <begin position="316"/>
        <end position="657"/>
    </location>
</feature>
<dbReference type="PRINTS" id="PR00700">
    <property type="entry name" value="PRTYPHPHTASE"/>
</dbReference>
<dbReference type="Gene3D" id="3.40.250.10">
    <property type="entry name" value="Rhodanese-like domain"/>
    <property type="match status" value="1"/>
</dbReference>
<proteinExistence type="inferred from homology"/>
<dbReference type="InterPro" id="IPR029021">
    <property type="entry name" value="Prot-tyrosine_phosphatase-like"/>
</dbReference>
<dbReference type="InterPro" id="IPR016130">
    <property type="entry name" value="Tyr_Pase_AS"/>
</dbReference>
<evidence type="ECO:0000259" key="4">
    <source>
        <dbReference type="PROSITE" id="PS50056"/>
    </source>
</evidence>